<evidence type="ECO:0000256" key="1">
    <source>
        <dbReference type="SAM" id="MobiDB-lite"/>
    </source>
</evidence>
<name>A0ABX0Q5N6_9GAMM</name>
<evidence type="ECO:0000313" key="2">
    <source>
        <dbReference type="EMBL" id="NID05839.1"/>
    </source>
</evidence>
<feature type="region of interest" description="Disordered" evidence="1">
    <location>
        <begin position="80"/>
        <end position="100"/>
    </location>
</feature>
<dbReference type="EMBL" id="JAAQQR010000005">
    <property type="protein sequence ID" value="NID05839.1"/>
    <property type="molecule type" value="Genomic_DNA"/>
</dbReference>
<proteinExistence type="predicted"/>
<accession>A0ABX0Q5N6</accession>
<reference evidence="2 3" key="1">
    <citation type="journal article" date="2011" name="Curr. Microbiol.">
        <title>Luteibacter jiangsuensis sp. nov.: a methamidophos-degrading bacterium isolated from a methamidophos-manufacturing factory.</title>
        <authorList>
            <person name="Wang L."/>
            <person name="Wang G.L."/>
            <person name="Li S.P."/>
            <person name="Jiang J.D."/>
        </authorList>
    </citation>
    <scope>NUCLEOTIDE SEQUENCE [LARGE SCALE GENOMIC DNA]</scope>
    <source>
        <strain evidence="2 3">CGMCC 1.10133</strain>
    </source>
</reference>
<protein>
    <submittedName>
        <fullName evidence="2">Uncharacterized protein</fullName>
    </submittedName>
</protein>
<gene>
    <name evidence="2" type="ORF">HBF26_13140</name>
</gene>
<evidence type="ECO:0000313" key="3">
    <source>
        <dbReference type="Proteomes" id="UP001429601"/>
    </source>
</evidence>
<organism evidence="2 3">
    <name type="scientific">Luteibacter jiangsuensis</name>
    <dbReference type="NCBI Taxonomy" id="637577"/>
    <lineage>
        <taxon>Bacteria</taxon>
        <taxon>Pseudomonadati</taxon>
        <taxon>Pseudomonadota</taxon>
        <taxon>Gammaproteobacteria</taxon>
        <taxon>Lysobacterales</taxon>
        <taxon>Rhodanobacteraceae</taxon>
        <taxon>Luteibacter</taxon>
    </lineage>
</organism>
<sequence>MPDDNVTITWKRNDYGPWWGYVNGLLFAAVGETAMPGKWLTQVFKNGTTFDSMYCYTASKERGMYYAERWGRCHYKSVRGKQKETLPPLPRKPKGIEDRS</sequence>
<dbReference type="RefSeq" id="WP_167127177.1">
    <property type="nucleotide sequence ID" value="NZ_JAAQQR010000005.1"/>
</dbReference>
<keyword evidence="3" id="KW-1185">Reference proteome</keyword>
<comment type="caution">
    <text evidence="2">The sequence shown here is derived from an EMBL/GenBank/DDBJ whole genome shotgun (WGS) entry which is preliminary data.</text>
</comment>
<dbReference type="Proteomes" id="UP001429601">
    <property type="component" value="Unassembled WGS sequence"/>
</dbReference>